<evidence type="ECO:0000313" key="1">
    <source>
        <dbReference type="EMBL" id="HIH08453.1"/>
    </source>
</evidence>
<dbReference type="Proteomes" id="UP000683213">
    <property type="component" value="Unassembled WGS sequence"/>
</dbReference>
<accession>A0A7J4ISF9</accession>
<organism evidence="1 3">
    <name type="scientific">Candidatus Iainarchaeum sp</name>
    <dbReference type="NCBI Taxonomy" id="3101447"/>
    <lineage>
        <taxon>Archaea</taxon>
        <taxon>Candidatus Iainarchaeota</taxon>
        <taxon>Candidatus Iainarchaeia</taxon>
        <taxon>Candidatus Iainarchaeales</taxon>
        <taxon>Candidatus Iainarchaeaceae</taxon>
        <taxon>Candidatus Iainarchaeum</taxon>
    </lineage>
</organism>
<name>A0A7J4ISF9_9ARCH</name>
<reference evidence="2" key="3">
    <citation type="submission" date="2021-05" db="EMBL/GenBank/DDBJ databases">
        <title>Protein family content uncovers lineage relationships and bacterial pathway maintenance mechanisms in DPANN archaea.</title>
        <authorList>
            <person name="Castelle C.J."/>
            <person name="Meheust R."/>
            <person name="Jaffe A.L."/>
            <person name="Seitz K."/>
            <person name="Gong X."/>
            <person name="Baker B.J."/>
            <person name="Banfield J.F."/>
        </authorList>
    </citation>
    <scope>NUCLEOTIDE SEQUENCE</scope>
    <source>
        <strain evidence="2">RIFCSPHIGHO2_01_FULL_GW2011_AR10_43_9</strain>
    </source>
</reference>
<dbReference type="AlphaFoldDB" id="A0A7J4ISF9"/>
<proteinExistence type="predicted"/>
<dbReference type="Proteomes" id="UP000577419">
    <property type="component" value="Unassembled WGS sequence"/>
</dbReference>
<gene>
    <name evidence="1" type="ORF">HA237_03715</name>
    <name evidence="2" type="ORF">J4224_00110</name>
</gene>
<sequence length="48" mass="5469">MAKCEVCGKDCGEKCIEKSGKSFCTPKHLSQYKAEHEHEEDENVCEFC</sequence>
<evidence type="ECO:0000313" key="2">
    <source>
        <dbReference type="EMBL" id="MBS3058814.1"/>
    </source>
</evidence>
<dbReference type="EMBL" id="JAGVWF010000002">
    <property type="protein sequence ID" value="MBS3058814.1"/>
    <property type="molecule type" value="Genomic_DNA"/>
</dbReference>
<dbReference type="EMBL" id="DUFG01000018">
    <property type="protein sequence ID" value="HIH08453.1"/>
    <property type="molecule type" value="Genomic_DNA"/>
</dbReference>
<comment type="caution">
    <text evidence="1">The sequence shown here is derived from an EMBL/GenBank/DDBJ whole genome shotgun (WGS) entry which is preliminary data.</text>
</comment>
<protein>
    <submittedName>
        <fullName evidence="1">Uncharacterized protein</fullName>
    </submittedName>
</protein>
<reference evidence="2" key="2">
    <citation type="submission" date="2021-03" db="EMBL/GenBank/DDBJ databases">
        <authorList>
            <person name="Jaffe A."/>
        </authorList>
    </citation>
    <scope>NUCLEOTIDE SEQUENCE</scope>
    <source>
        <strain evidence="2">RIFCSPHIGHO2_01_FULL_GW2011_AR10_43_9</strain>
    </source>
</reference>
<evidence type="ECO:0000313" key="3">
    <source>
        <dbReference type="Proteomes" id="UP000577419"/>
    </source>
</evidence>
<reference evidence="3" key="1">
    <citation type="journal article" date="2020" name="bioRxiv">
        <title>A rank-normalized archaeal taxonomy based on genome phylogeny resolves widespread incomplete and uneven classifications.</title>
        <authorList>
            <person name="Rinke C."/>
            <person name="Chuvochina M."/>
            <person name="Mussig A.J."/>
            <person name="Chaumeil P.-A."/>
            <person name="Waite D.W."/>
            <person name="Whitman W.B."/>
            <person name="Parks D.H."/>
            <person name="Hugenholtz P."/>
        </authorList>
    </citation>
    <scope>NUCLEOTIDE SEQUENCE [LARGE SCALE GENOMIC DNA]</scope>
</reference>